<dbReference type="EC" id="2.4.1.-" evidence="4"/>
<comment type="similarity">
    <text evidence="1 3">Belongs to the UDP-glycosyltransferase family.</text>
</comment>
<dbReference type="GO" id="GO:0080043">
    <property type="term" value="F:quercetin 3-O-glucosyltransferase activity"/>
    <property type="evidence" value="ECO:0007669"/>
    <property type="project" value="TreeGrafter"/>
</dbReference>
<dbReference type="InterPro" id="IPR002213">
    <property type="entry name" value="UDP_glucos_trans"/>
</dbReference>
<accession>A0A9E7HI43</accession>
<dbReference type="EMBL" id="CP097510">
    <property type="protein sequence ID" value="URE30108.1"/>
    <property type="molecule type" value="Genomic_DNA"/>
</dbReference>
<dbReference type="CDD" id="cd03784">
    <property type="entry name" value="GT1_Gtf-like"/>
    <property type="match status" value="1"/>
</dbReference>
<sequence length="475" mass="52314">MAAFTETRPHAVVVPLPVQGHINPHLKLAKLLHARGFHITFVNSEYNHRRLTLSRGPDWATAGLDGFRFETIPDGLPPPSDENITQDVPALCASTRATCLAPFRDLMARLSRAADVPPVTCIVSDAAMGFTVDEDFGVPVLLFFAPSACGCWSYFHFGELVRRGYTPLKDESFLTNGYLDTPIDWIVGLENIRLRDLPSLIRTTDPDDVMLNIMVRRAAHDAPHAAGIILNTFDDLEGPVLFAIRSKFPNLYAVGPVSSIAATAFTSISGNLWKEDTECIKWLDDQADGSVLYVNFGSITVVTAEQLLEFAWGLARSGYPFLWVVRPDMVRGEAAVLPAEFAAEVEGRGLLVGWCNQEEVLAHPATAVFLSHCGWNSTLESISEGVPMICWPFFADQQTNCRYLCTKWGMGTEISSNARKGEVEGCIREVMTGDKGREMRKRALEWKERASKAIGPGGSSSVNLERLVADLIRGR</sequence>
<reference evidence="6" key="1">
    <citation type="submission" date="2022-05" db="EMBL/GenBank/DDBJ databases">
        <title>The Musa troglodytarum L. genome provides insights into the mechanism of non-climacteric behaviour and enrichment of carotenoids.</title>
        <authorList>
            <person name="Wang J."/>
        </authorList>
    </citation>
    <scope>NUCLEOTIDE SEQUENCE</scope>
    <source>
        <tissue evidence="6">Leaf</tissue>
    </source>
</reference>
<dbReference type="AlphaFoldDB" id="A0A9E7HI43"/>
<dbReference type="FunFam" id="3.40.50.2000:FF:000027">
    <property type="entry name" value="Glycosyltransferase"/>
    <property type="match status" value="1"/>
</dbReference>
<keyword evidence="7" id="KW-1185">Reference proteome</keyword>
<dbReference type="OrthoDB" id="5835829at2759"/>
<dbReference type="FunFam" id="3.40.50.2000:FF:000055">
    <property type="entry name" value="Glycosyltransferase"/>
    <property type="match status" value="1"/>
</dbReference>
<organism evidence="6 7">
    <name type="scientific">Musa troglodytarum</name>
    <name type="common">fe'i banana</name>
    <dbReference type="NCBI Taxonomy" id="320322"/>
    <lineage>
        <taxon>Eukaryota</taxon>
        <taxon>Viridiplantae</taxon>
        <taxon>Streptophyta</taxon>
        <taxon>Embryophyta</taxon>
        <taxon>Tracheophyta</taxon>
        <taxon>Spermatophyta</taxon>
        <taxon>Magnoliopsida</taxon>
        <taxon>Liliopsida</taxon>
        <taxon>Zingiberales</taxon>
        <taxon>Musaceae</taxon>
        <taxon>Musa</taxon>
    </lineage>
</organism>
<feature type="domain" description="Glycosyltransferase N-terminal" evidence="5">
    <location>
        <begin position="12"/>
        <end position="135"/>
    </location>
</feature>
<dbReference type="SUPFAM" id="SSF53756">
    <property type="entry name" value="UDP-Glycosyltransferase/glycogen phosphorylase"/>
    <property type="match status" value="1"/>
</dbReference>
<evidence type="ECO:0000313" key="7">
    <source>
        <dbReference type="Proteomes" id="UP001055439"/>
    </source>
</evidence>
<evidence type="ECO:0000259" key="5">
    <source>
        <dbReference type="Pfam" id="PF26168"/>
    </source>
</evidence>
<protein>
    <recommendedName>
        <fullName evidence="4">Glycosyltransferase</fullName>
        <ecNumber evidence="4">2.4.1.-</ecNumber>
    </recommendedName>
</protein>
<dbReference type="InterPro" id="IPR058980">
    <property type="entry name" value="Glyco_transf_N"/>
</dbReference>
<gene>
    <name evidence="6" type="ORF">MUK42_15660</name>
</gene>
<dbReference type="Pfam" id="PF26168">
    <property type="entry name" value="Glyco_transf_N"/>
    <property type="match status" value="1"/>
</dbReference>
<name>A0A9E7HI43_9LILI</name>
<dbReference type="GO" id="GO:0080044">
    <property type="term" value="F:quercetin 7-O-glucosyltransferase activity"/>
    <property type="evidence" value="ECO:0007669"/>
    <property type="project" value="TreeGrafter"/>
</dbReference>
<proteinExistence type="inferred from homology"/>
<dbReference type="PANTHER" id="PTHR11926:SF970">
    <property type="entry name" value="GLYCOSYLTRANSFERASE"/>
    <property type="match status" value="1"/>
</dbReference>
<dbReference type="PROSITE" id="PS00375">
    <property type="entry name" value="UDPGT"/>
    <property type="match status" value="1"/>
</dbReference>
<dbReference type="InterPro" id="IPR035595">
    <property type="entry name" value="UDP_glycos_trans_CS"/>
</dbReference>
<evidence type="ECO:0000256" key="3">
    <source>
        <dbReference type="RuleBase" id="RU003718"/>
    </source>
</evidence>
<dbReference type="Proteomes" id="UP001055439">
    <property type="component" value="Chromosome 8"/>
</dbReference>
<dbReference type="PANTHER" id="PTHR11926">
    <property type="entry name" value="GLUCOSYL/GLUCURONOSYL TRANSFERASES"/>
    <property type="match status" value="1"/>
</dbReference>
<evidence type="ECO:0000256" key="2">
    <source>
        <dbReference type="ARBA" id="ARBA00022679"/>
    </source>
</evidence>
<dbReference type="Gene3D" id="3.40.50.2000">
    <property type="entry name" value="Glycogen Phosphorylase B"/>
    <property type="match status" value="2"/>
</dbReference>
<evidence type="ECO:0000313" key="6">
    <source>
        <dbReference type="EMBL" id="URE30108.1"/>
    </source>
</evidence>
<dbReference type="Pfam" id="PF00201">
    <property type="entry name" value="UDPGT"/>
    <property type="match status" value="1"/>
</dbReference>
<keyword evidence="3" id="KW-0328">Glycosyltransferase</keyword>
<evidence type="ECO:0000256" key="1">
    <source>
        <dbReference type="ARBA" id="ARBA00009995"/>
    </source>
</evidence>
<keyword evidence="2 3" id="KW-0808">Transferase</keyword>
<evidence type="ECO:0000256" key="4">
    <source>
        <dbReference type="RuleBase" id="RU362057"/>
    </source>
</evidence>